<evidence type="ECO:0000256" key="12">
    <source>
        <dbReference type="ARBA" id="ARBA00038888"/>
    </source>
</evidence>
<dbReference type="GO" id="GO:0009311">
    <property type="term" value="P:oligosaccharide metabolic process"/>
    <property type="evidence" value="ECO:0007669"/>
    <property type="project" value="UniProtKB-UniRule"/>
</dbReference>
<comment type="similarity">
    <text evidence="3 13">Belongs to the glycosyl hydrolase 63 family.</text>
</comment>
<dbReference type="InterPro" id="IPR031631">
    <property type="entry name" value="Glyco_hydro_63N"/>
</dbReference>
<feature type="compositionally biased region" description="Basic and acidic residues" evidence="14">
    <location>
        <begin position="15"/>
        <end position="27"/>
    </location>
</feature>
<evidence type="ECO:0000256" key="3">
    <source>
        <dbReference type="ARBA" id="ARBA00010833"/>
    </source>
</evidence>
<evidence type="ECO:0000256" key="5">
    <source>
        <dbReference type="ARBA" id="ARBA00022801"/>
    </source>
</evidence>
<evidence type="ECO:0000256" key="6">
    <source>
        <dbReference type="ARBA" id="ARBA00022824"/>
    </source>
</evidence>
<evidence type="ECO:0000256" key="14">
    <source>
        <dbReference type="SAM" id="MobiDB-lite"/>
    </source>
</evidence>
<evidence type="ECO:0000256" key="4">
    <source>
        <dbReference type="ARBA" id="ARBA00022692"/>
    </source>
</evidence>
<keyword evidence="11 13" id="KW-0326">Glycosidase</keyword>
<comment type="subcellular location">
    <subcellularLocation>
        <location evidence="1 13">Endoplasmic reticulum membrane</location>
        <topology evidence="1 13">Single-pass type II membrane protein</topology>
    </subcellularLocation>
</comment>
<evidence type="ECO:0000256" key="1">
    <source>
        <dbReference type="ARBA" id="ARBA00004648"/>
    </source>
</evidence>
<comment type="pathway">
    <text evidence="2">Glycan metabolism; N-glycan degradation.</text>
</comment>
<organism evidence="17 18">
    <name type="scientific">Pomacea canaliculata</name>
    <name type="common">Golden apple snail</name>
    <dbReference type="NCBI Taxonomy" id="400727"/>
    <lineage>
        <taxon>Eukaryota</taxon>
        <taxon>Metazoa</taxon>
        <taxon>Spiralia</taxon>
        <taxon>Lophotrochozoa</taxon>
        <taxon>Mollusca</taxon>
        <taxon>Gastropoda</taxon>
        <taxon>Caenogastropoda</taxon>
        <taxon>Architaenioglossa</taxon>
        <taxon>Ampullarioidea</taxon>
        <taxon>Ampullariidae</taxon>
        <taxon>Pomacea</taxon>
    </lineage>
</organism>
<name>A0A2T7P9X0_POMCA</name>
<feature type="domain" description="Glycosyl hydrolase family 63 N-terminal" evidence="16">
    <location>
        <begin position="108"/>
        <end position="211"/>
    </location>
</feature>
<keyword evidence="5 13" id="KW-0378">Hydrolase</keyword>
<keyword evidence="6 13" id="KW-0256">Endoplasmic reticulum</keyword>
<proteinExistence type="inferred from homology"/>
<dbReference type="InterPro" id="IPR038518">
    <property type="entry name" value="Glyco_hydro_63N_sf"/>
</dbReference>
<dbReference type="FunFam" id="1.50.10.10:FF:000009">
    <property type="entry name" value="mannosyl-oligosaccharide glucosidase"/>
    <property type="match status" value="1"/>
</dbReference>
<dbReference type="PANTHER" id="PTHR10412:SF11">
    <property type="entry name" value="MANNOSYL-OLIGOSACCHARIDE GLUCOSIDASE"/>
    <property type="match status" value="1"/>
</dbReference>
<feature type="domain" description="Glycosyl hydrolase family 63 C-terminal" evidence="15">
    <location>
        <begin position="293"/>
        <end position="781"/>
    </location>
</feature>
<keyword evidence="7" id="KW-0735">Signal-anchor</keyword>
<evidence type="ECO:0000256" key="2">
    <source>
        <dbReference type="ARBA" id="ARBA00004740"/>
    </source>
</evidence>
<dbReference type="EMBL" id="PZQS01000005">
    <property type="protein sequence ID" value="PVD30212.1"/>
    <property type="molecule type" value="Genomic_DNA"/>
</dbReference>
<dbReference type="OrthoDB" id="410058at2759"/>
<evidence type="ECO:0000256" key="8">
    <source>
        <dbReference type="ARBA" id="ARBA00022989"/>
    </source>
</evidence>
<dbReference type="STRING" id="400727.A0A2T7P9X0"/>
<dbReference type="InterPro" id="IPR031335">
    <property type="entry name" value="Glyco_hydro_63_C"/>
</dbReference>
<evidence type="ECO:0000313" key="17">
    <source>
        <dbReference type="EMBL" id="PVD30212.1"/>
    </source>
</evidence>
<evidence type="ECO:0000256" key="7">
    <source>
        <dbReference type="ARBA" id="ARBA00022968"/>
    </source>
</evidence>
<evidence type="ECO:0000259" key="16">
    <source>
        <dbReference type="Pfam" id="PF16923"/>
    </source>
</evidence>
<evidence type="ECO:0000256" key="10">
    <source>
        <dbReference type="ARBA" id="ARBA00023180"/>
    </source>
</evidence>
<comment type="function">
    <text evidence="13">Cleaves the distal alpha 1,2-linked glucose residue from the Glc(3)Man(9)GlcNAc(2) oligosaccharide precursor.</text>
</comment>
<dbReference type="AlphaFoldDB" id="A0A2T7P9X0"/>
<evidence type="ECO:0000256" key="9">
    <source>
        <dbReference type="ARBA" id="ARBA00023136"/>
    </source>
</evidence>
<comment type="caution">
    <text evidence="17">The sequence shown here is derived from an EMBL/GenBank/DDBJ whole genome shotgun (WGS) entry which is preliminary data.</text>
</comment>
<accession>A0A2T7P9X0</accession>
<feature type="region of interest" description="Disordered" evidence="14">
    <location>
        <begin position="595"/>
        <end position="615"/>
    </location>
</feature>
<evidence type="ECO:0000256" key="13">
    <source>
        <dbReference type="RuleBase" id="RU368089"/>
    </source>
</evidence>
<keyword evidence="8" id="KW-1133">Transmembrane helix</keyword>
<feature type="region of interest" description="Disordered" evidence="14">
    <location>
        <begin position="1"/>
        <end position="27"/>
    </location>
</feature>
<dbReference type="InterPro" id="IPR012341">
    <property type="entry name" value="6hp_glycosidase-like_sf"/>
</dbReference>
<dbReference type="SUPFAM" id="SSF48208">
    <property type="entry name" value="Six-hairpin glycosidases"/>
    <property type="match status" value="1"/>
</dbReference>
<keyword evidence="18" id="KW-1185">Reference proteome</keyword>
<evidence type="ECO:0000256" key="11">
    <source>
        <dbReference type="ARBA" id="ARBA00023295"/>
    </source>
</evidence>
<dbReference type="PANTHER" id="PTHR10412">
    <property type="entry name" value="MANNOSYL-OLIGOSACCHARIDE GLUCOSIDASE"/>
    <property type="match status" value="1"/>
</dbReference>
<reference evidence="17 18" key="1">
    <citation type="submission" date="2018-04" db="EMBL/GenBank/DDBJ databases">
        <title>The genome of golden apple snail Pomacea canaliculata provides insight into stress tolerance and invasive adaptation.</title>
        <authorList>
            <person name="Liu C."/>
            <person name="Liu B."/>
            <person name="Ren Y."/>
            <person name="Zhang Y."/>
            <person name="Wang H."/>
            <person name="Li S."/>
            <person name="Jiang F."/>
            <person name="Yin L."/>
            <person name="Zhang G."/>
            <person name="Qian W."/>
            <person name="Fan W."/>
        </authorList>
    </citation>
    <scope>NUCLEOTIDE SEQUENCE [LARGE SCALE GENOMIC DNA]</scope>
    <source>
        <strain evidence="17">SZHN2017</strain>
        <tissue evidence="17">Muscle</tissue>
    </source>
</reference>
<dbReference type="InterPro" id="IPR008928">
    <property type="entry name" value="6-hairpin_glycosidase_sf"/>
</dbReference>
<keyword evidence="10" id="KW-0325">Glycoprotein</keyword>
<dbReference type="GO" id="GO:0005789">
    <property type="term" value="C:endoplasmic reticulum membrane"/>
    <property type="evidence" value="ECO:0007669"/>
    <property type="project" value="UniProtKB-SubCell"/>
</dbReference>
<dbReference type="GO" id="GO:0006487">
    <property type="term" value="P:protein N-linked glycosylation"/>
    <property type="evidence" value="ECO:0007669"/>
    <property type="project" value="UniProtKB-UniRule"/>
</dbReference>
<keyword evidence="4" id="KW-0812">Transmembrane</keyword>
<dbReference type="InterPro" id="IPR004888">
    <property type="entry name" value="Glycoside_hydrolase_63"/>
</dbReference>
<dbReference type="Gene3D" id="1.50.10.10">
    <property type="match status" value="1"/>
</dbReference>
<evidence type="ECO:0000259" key="15">
    <source>
        <dbReference type="Pfam" id="PF03200"/>
    </source>
</evidence>
<dbReference type="Pfam" id="PF16923">
    <property type="entry name" value="Glyco_hydro_63N"/>
    <property type="match status" value="1"/>
</dbReference>
<dbReference type="GO" id="GO:0004573">
    <property type="term" value="F:Glc3Man9GlcNAc2 oligosaccharide glucosidase activity"/>
    <property type="evidence" value="ECO:0007669"/>
    <property type="project" value="UniProtKB-UniRule"/>
</dbReference>
<evidence type="ECO:0000313" key="18">
    <source>
        <dbReference type="Proteomes" id="UP000245119"/>
    </source>
</evidence>
<gene>
    <name evidence="17" type="ORF">C0Q70_09474</name>
</gene>
<comment type="catalytic activity">
    <reaction evidence="13">
        <text>N(4)-(alpha-D-Glc-(1-&gt;2)-alpha-D-Glc-(1-&gt;3)-alpha-D-Glc-(1-&gt;3)-alpha-D-Man-(1-&gt;2)-alpha-D-Man-(1-&gt;2)-alpha-D-Man-(1-&gt;3)-[alpha-D-Man-(1-&gt;2)-alpha-D-Man-(1-&gt;3)-[alpha-D-Man-(1-&gt;2)-alpha-D-Man-(1-&gt;6)]-alpha-D-Man-(1-&gt;6)]-beta-D-Man-(1-&gt;4)-beta-D-GlcNAc-(1-&gt;4)-beta-D-GlcNAc)-L-asparaginyl-[protein] + H2O = N(4)-(alpha-D-Glc-(1-&gt;3)-alpha-D-Glc-(1-&gt;3)-alpha-D-Man-(1-&gt;2)-alpha-D-Man-(1-&gt;2)-alpha-D-Man-(1-&gt;3)-[alpha-D-Man-(1-&gt;2)-alpha-D-Man-(1-&gt;3)-[alpha-D-Man-(1-&gt;2)-alpha-D-Man-(1-&gt;6)]-alpha-D-Man-(1-&gt;6)]-beta-D-Man-(1-&gt;4)-beta-D-GlcNAc-(1-&gt;4)-beta-D-GlcNAc)-L-asparaginyl-[protein] + beta-D-glucose</text>
        <dbReference type="Rhea" id="RHEA:55988"/>
        <dbReference type="Rhea" id="RHEA-COMP:12806"/>
        <dbReference type="Rhea" id="RHEA-COMP:14355"/>
        <dbReference type="ChEBI" id="CHEBI:15377"/>
        <dbReference type="ChEBI" id="CHEBI:15903"/>
        <dbReference type="ChEBI" id="CHEBI:59082"/>
        <dbReference type="ChEBI" id="CHEBI:132537"/>
        <dbReference type="EC" id="3.2.1.106"/>
    </reaction>
</comment>
<dbReference type="Pfam" id="PF03200">
    <property type="entry name" value="Glyco_hydro_63"/>
    <property type="match status" value="1"/>
</dbReference>
<keyword evidence="9" id="KW-0472">Membrane</keyword>
<sequence length="783" mass="88850">MTRDQGGGVRRRNPRLKDLLPHEVPEKPDWPYGHGKLDRLSKALGLTILCATSLVGGESSVRLPSIPPTNSLDPLTKWQQRISVNGLFSDPVVTSTGSPQGCCLSPLLWLLHDGKNFGVQELEEPTYTISTEFVKRYGGNHGGDWTVKITLIPKDEKQTVVVSSMFYVALDGQGSVKPEMTHNVLSGVMGQSEELGSFMLRFPKAKTAHQKVAYLVTYAPSLARLTDIVKSAMRVEAWDKARTLPYFTLPGRMVPKDSPGANFIVKQVTATLPLEIEVVFESGSFHDRPNALEGEVFSGALSSHIAEFNKKFTDVFHLERKNYEEKQIQVAKAALSNMLGSIGYFHGSSLVQSQYNQEPVSYWKASLFTGVPSRPFFPRGFLWDEGFHNLLISRWDEELSKEIIGHWLDMMNIEGWIPREQILGEEARAKVPSEFVVQHNKNANPPTFFLPLERLIHIMIASGKSEDKIYLEALYPRLKAWYLWYNTTQKGSLPSSYLWHGRDAKTVKQLNPLTLTSGLDDYPRASHPTDDERHVDLRCWIAFASGVMARIAKSLNKDWQDYAATHEYLTDNVLLDSLHWSEKGQQYSDYGLHSDKVKLEKPPPPPNLQPGQHPPEMDKVRVMLTEPRKQFVEAFGYVSLFPFLLKIVKPDSPKLYKILTDLKDPGLLWTDFGLRSLARSNRMYNRHNTQHDPPYWRGAIWINMNYLALRALHHYSNTAGPYADVAQEIYSELRSNIVKNMINEFVRTGYIWENYNDKTGVGKGSHPFTGWSALLVLIMGEIY</sequence>
<dbReference type="Proteomes" id="UP000245119">
    <property type="component" value="Linkage Group LG5"/>
</dbReference>
<protein>
    <recommendedName>
        <fullName evidence="12 13">Mannosyl-oligosaccharide glucosidase</fullName>
        <ecNumber evidence="12 13">3.2.1.106</ecNumber>
    </recommendedName>
</protein>
<dbReference type="Gene3D" id="2.70.98.110">
    <property type="entry name" value="Glycosyl hydrolase family 63, N-terminal domain"/>
    <property type="match status" value="1"/>
</dbReference>
<dbReference type="EC" id="3.2.1.106" evidence="12 13"/>